<evidence type="ECO:0000313" key="1">
    <source>
        <dbReference type="EMBL" id="GIY08917.1"/>
    </source>
</evidence>
<accession>A0AAV4QHZ0</accession>
<evidence type="ECO:0000313" key="2">
    <source>
        <dbReference type="Proteomes" id="UP001054837"/>
    </source>
</evidence>
<name>A0AAV4QHZ0_9ARAC</name>
<gene>
    <name evidence="1" type="ORF">CDAR_373501</name>
</gene>
<dbReference type="Proteomes" id="UP001054837">
    <property type="component" value="Unassembled WGS sequence"/>
</dbReference>
<reference evidence="1 2" key="1">
    <citation type="submission" date="2021-06" db="EMBL/GenBank/DDBJ databases">
        <title>Caerostris darwini draft genome.</title>
        <authorList>
            <person name="Kono N."/>
            <person name="Arakawa K."/>
        </authorList>
    </citation>
    <scope>NUCLEOTIDE SEQUENCE [LARGE SCALE GENOMIC DNA]</scope>
</reference>
<organism evidence="1 2">
    <name type="scientific">Caerostris darwini</name>
    <dbReference type="NCBI Taxonomy" id="1538125"/>
    <lineage>
        <taxon>Eukaryota</taxon>
        <taxon>Metazoa</taxon>
        <taxon>Ecdysozoa</taxon>
        <taxon>Arthropoda</taxon>
        <taxon>Chelicerata</taxon>
        <taxon>Arachnida</taxon>
        <taxon>Araneae</taxon>
        <taxon>Araneomorphae</taxon>
        <taxon>Entelegynae</taxon>
        <taxon>Araneoidea</taxon>
        <taxon>Araneidae</taxon>
        <taxon>Caerostris</taxon>
    </lineage>
</organism>
<keyword evidence="2" id="KW-1185">Reference proteome</keyword>
<protein>
    <submittedName>
        <fullName evidence="1">Uncharacterized protein</fullName>
    </submittedName>
</protein>
<dbReference type="AlphaFoldDB" id="A0AAV4QHZ0"/>
<sequence length="107" mass="12651">MQSAKGFYDWEENAQCFGNMNMHFGSTRYCFMGHRLKYGRAESFPEARLAKTAYFFKEMGIVLVMRGSSWSSNFHQNKTSWKEEKKKESSKCYGEKMITLRKMDDLQ</sequence>
<proteinExistence type="predicted"/>
<comment type="caution">
    <text evidence="1">The sequence shown here is derived from an EMBL/GenBank/DDBJ whole genome shotgun (WGS) entry which is preliminary data.</text>
</comment>
<dbReference type="EMBL" id="BPLQ01004569">
    <property type="protein sequence ID" value="GIY08917.1"/>
    <property type="molecule type" value="Genomic_DNA"/>
</dbReference>